<gene>
    <name evidence="5" type="primary">LOC115424510</name>
</gene>
<evidence type="ECO:0000313" key="5">
    <source>
        <dbReference type="Ensembl" id="ENSSORP00005001267.1"/>
    </source>
</evidence>
<evidence type="ECO:0000259" key="4">
    <source>
        <dbReference type="PROSITE" id="PS51729"/>
    </source>
</evidence>
<name>A0A672Y4K5_9TELE</name>
<dbReference type="InParanoid" id="A0A672Y4K5"/>
<accession>A0A672Y4K5</accession>
<dbReference type="InterPro" id="IPR031165">
    <property type="entry name" value="GNAT_YJDJ"/>
</dbReference>
<dbReference type="OrthoDB" id="74247at2759"/>
<evidence type="ECO:0000256" key="1">
    <source>
        <dbReference type="ARBA" id="ARBA00006233"/>
    </source>
</evidence>
<dbReference type="Ensembl" id="ENSSORT00005001302.1">
    <property type="protein sequence ID" value="ENSSORP00005001267.1"/>
    <property type="gene ID" value="ENSSORG00005000746.1"/>
</dbReference>
<proteinExistence type="inferred from homology"/>
<keyword evidence="6" id="KW-1185">Reference proteome</keyword>
<reference evidence="5" key="1">
    <citation type="submission" date="2019-06" db="EMBL/GenBank/DDBJ databases">
        <authorList>
            <consortium name="Wellcome Sanger Institute Data Sharing"/>
        </authorList>
    </citation>
    <scope>NUCLEOTIDE SEQUENCE [LARGE SCALE GENOMIC DNA]</scope>
</reference>
<evidence type="ECO:0000256" key="2">
    <source>
        <dbReference type="ARBA" id="ARBA00020243"/>
    </source>
</evidence>
<feature type="domain" description="N-acetyltransferase" evidence="4">
    <location>
        <begin position="32"/>
        <end position="126"/>
    </location>
</feature>
<dbReference type="SUPFAM" id="SSF55729">
    <property type="entry name" value="Acyl-CoA N-acyltransferases (Nat)"/>
    <property type="match status" value="1"/>
</dbReference>
<dbReference type="GeneID" id="115424510"/>
<dbReference type="RefSeq" id="XP_029997683.1">
    <property type="nucleotide sequence ID" value="XM_030141823.1"/>
</dbReference>
<dbReference type="Gene3D" id="3.40.630.30">
    <property type="match status" value="1"/>
</dbReference>
<evidence type="ECO:0000313" key="6">
    <source>
        <dbReference type="Proteomes" id="UP000472271"/>
    </source>
</evidence>
<dbReference type="InterPro" id="IPR045057">
    <property type="entry name" value="Gcn5-rel_NAT"/>
</dbReference>
<dbReference type="AlphaFoldDB" id="A0A672Y4K5"/>
<sequence>MAFTLFSRLTLVPRLGLYPFRSFSSICGLTVLHDRQNQRFTVAPGSGADGPQDHAVLYYKFIGENEVDLMSTYVPESYRGQGVAAILSKAAMDFLVEENLKAHVSCWYIKKYIEEHPLQNYKDLVIT</sequence>
<reference evidence="5" key="2">
    <citation type="submission" date="2025-08" db="UniProtKB">
        <authorList>
            <consortium name="Ensembl"/>
        </authorList>
    </citation>
    <scope>IDENTIFICATION</scope>
</reference>
<organism evidence="5 6">
    <name type="scientific">Sphaeramia orbicularis</name>
    <name type="common">orbiculate cardinalfish</name>
    <dbReference type="NCBI Taxonomy" id="375764"/>
    <lineage>
        <taxon>Eukaryota</taxon>
        <taxon>Metazoa</taxon>
        <taxon>Chordata</taxon>
        <taxon>Craniata</taxon>
        <taxon>Vertebrata</taxon>
        <taxon>Euteleostomi</taxon>
        <taxon>Actinopterygii</taxon>
        <taxon>Neopterygii</taxon>
        <taxon>Teleostei</taxon>
        <taxon>Neoteleostei</taxon>
        <taxon>Acanthomorphata</taxon>
        <taxon>Gobiaria</taxon>
        <taxon>Kurtiformes</taxon>
        <taxon>Apogonoidei</taxon>
        <taxon>Apogonidae</taxon>
        <taxon>Apogoninae</taxon>
        <taxon>Sphaeramia</taxon>
    </lineage>
</organism>
<dbReference type="InterPro" id="IPR016181">
    <property type="entry name" value="Acyl_CoA_acyltransferase"/>
</dbReference>
<dbReference type="PROSITE" id="PS51729">
    <property type="entry name" value="GNAT_YJDJ"/>
    <property type="match status" value="1"/>
</dbReference>
<dbReference type="Pfam" id="PF14542">
    <property type="entry name" value="Acetyltransf_CG"/>
    <property type="match status" value="1"/>
</dbReference>
<dbReference type="PANTHER" id="PTHR31435">
    <property type="entry name" value="PROTEIN NATD1"/>
    <property type="match status" value="1"/>
</dbReference>
<protein>
    <recommendedName>
        <fullName evidence="2">Protein NATD1</fullName>
    </recommendedName>
    <alternativeName>
        <fullName evidence="3">N-acetyltransferase domain-containing protein 1</fullName>
    </alternativeName>
</protein>
<evidence type="ECO:0000256" key="3">
    <source>
        <dbReference type="ARBA" id="ARBA00031876"/>
    </source>
</evidence>
<reference evidence="5" key="3">
    <citation type="submission" date="2025-09" db="UniProtKB">
        <authorList>
            <consortium name="Ensembl"/>
        </authorList>
    </citation>
    <scope>IDENTIFICATION</scope>
</reference>
<dbReference type="FunCoup" id="A0A672Y4K5">
    <property type="interactions" value="1"/>
</dbReference>
<dbReference type="PANTHER" id="PTHR31435:SF9">
    <property type="entry name" value="PROTEIN NATD1"/>
    <property type="match status" value="1"/>
</dbReference>
<dbReference type="Proteomes" id="UP000472271">
    <property type="component" value="Chromosome 8"/>
</dbReference>
<comment type="similarity">
    <text evidence="1">Belongs to the NATD1 family.</text>
</comment>